<keyword evidence="1" id="KW-0472">Membrane</keyword>
<dbReference type="Proteomes" id="UP000019426">
    <property type="component" value="Chromosome M2/40_rep2"/>
</dbReference>
<protein>
    <submittedName>
        <fullName evidence="2">Putative membrane protein</fullName>
    </submittedName>
</protein>
<dbReference type="OrthoDB" id="5122730at2"/>
<feature type="transmembrane region" description="Helical" evidence="1">
    <location>
        <begin position="74"/>
        <end position="99"/>
    </location>
</feature>
<reference evidence="2 3" key="1">
    <citation type="submission" date="2013-11" db="EMBL/GenBank/DDBJ databases">
        <title>Complete genome sequence of Clostridum sp. M2/40.</title>
        <authorList>
            <person name="Wibberg D."/>
            <person name="Puehler A."/>
            <person name="Schlueter A."/>
        </authorList>
    </citation>
    <scope>NUCLEOTIDE SEQUENCE [LARGE SCALE GENOMIC DNA]</scope>
    <source>
        <strain evidence="3">M2/40</strain>
    </source>
</reference>
<organism evidence="2 3">
    <name type="scientific">Clostridium bornimense</name>
    <dbReference type="NCBI Taxonomy" id="1216932"/>
    <lineage>
        <taxon>Bacteria</taxon>
        <taxon>Bacillati</taxon>
        <taxon>Bacillota</taxon>
        <taxon>Clostridia</taxon>
        <taxon>Eubacteriales</taxon>
        <taxon>Clostridiaceae</taxon>
        <taxon>Clostridium</taxon>
    </lineage>
</organism>
<name>W6SKL6_9CLOT</name>
<dbReference type="Pfam" id="PF11750">
    <property type="entry name" value="DUF3307"/>
    <property type="match status" value="1"/>
</dbReference>
<sequence length="263" mass="30440">MDVNLILLCILCHFLMDFIFQNNNILKLRFPNYRKKSTQILKSVKGNFYHALVHLVGTFFIVIFYSIYNNIEIPFVSLIIIIVCHFIIDFIKSLIIIYFSDLKDNLWIFLLDQISHICIISLVFIKSNSYINGFNNKSKILFIIIIFLLATYVAGIFIKILIKFISRSDKFYNDEVIINNAIRNSGAKNGGFIIGILERTFILVIMILNQPSIIGFVLAIKSVARFKKLEDENFAEYFIIGTFISFIIAIIGGRIIYLLLKSY</sequence>
<gene>
    <name evidence="2" type="ORF">CM240_3318</name>
</gene>
<keyword evidence="1" id="KW-1133">Transmembrane helix</keyword>
<evidence type="ECO:0000313" key="3">
    <source>
        <dbReference type="Proteomes" id="UP000019426"/>
    </source>
</evidence>
<dbReference type="InterPro" id="IPR021737">
    <property type="entry name" value="Phage_phiKZ_Orf197"/>
</dbReference>
<dbReference type="AlphaFoldDB" id="W6SKL6"/>
<dbReference type="EMBL" id="HG917869">
    <property type="protein sequence ID" value="CDM70435.1"/>
    <property type="molecule type" value="Genomic_DNA"/>
</dbReference>
<feature type="transmembrane region" description="Helical" evidence="1">
    <location>
        <begin position="47"/>
        <end position="68"/>
    </location>
</feature>
<dbReference type="eggNOG" id="COG5061">
    <property type="taxonomic scope" value="Bacteria"/>
</dbReference>
<feature type="transmembrane region" description="Helical" evidence="1">
    <location>
        <begin position="240"/>
        <end position="260"/>
    </location>
</feature>
<dbReference type="STRING" id="1216932.CM240_3318"/>
<evidence type="ECO:0000256" key="1">
    <source>
        <dbReference type="SAM" id="Phobius"/>
    </source>
</evidence>
<feature type="transmembrane region" description="Helical" evidence="1">
    <location>
        <begin position="201"/>
        <end position="220"/>
    </location>
</feature>
<dbReference type="RefSeq" id="WP_044040602.1">
    <property type="nucleotide sequence ID" value="NZ_HG917869.1"/>
</dbReference>
<dbReference type="HOGENOM" id="CLU_072282_1_0_9"/>
<dbReference type="KEGG" id="clt:CM240_3318"/>
<proteinExistence type="predicted"/>
<feature type="transmembrane region" description="Helical" evidence="1">
    <location>
        <begin position="140"/>
        <end position="162"/>
    </location>
</feature>
<accession>W6SKL6</accession>
<evidence type="ECO:0000313" key="2">
    <source>
        <dbReference type="EMBL" id="CDM70435.1"/>
    </source>
</evidence>
<keyword evidence="3" id="KW-1185">Reference proteome</keyword>
<feature type="transmembrane region" description="Helical" evidence="1">
    <location>
        <begin position="6"/>
        <end position="26"/>
    </location>
</feature>
<feature type="transmembrane region" description="Helical" evidence="1">
    <location>
        <begin position="106"/>
        <end position="125"/>
    </location>
</feature>
<dbReference type="PATRIC" id="fig|1216932.3.peg.3293"/>
<keyword evidence="1" id="KW-0812">Transmembrane</keyword>